<dbReference type="PANTHER" id="PTHR39087:SF2">
    <property type="entry name" value="UPF0104 MEMBRANE PROTEIN MJ1595"/>
    <property type="match status" value="1"/>
</dbReference>
<feature type="transmembrane region" description="Helical" evidence="6">
    <location>
        <begin position="315"/>
        <end position="337"/>
    </location>
</feature>
<evidence type="ECO:0000256" key="4">
    <source>
        <dbReference type="ARBA" id="ARBA00022989"/>
    </source>
</evidence>
<organism evidence="7">
    <name type="scientific">hydrocarbon metagenome</name>
    <dbReference type="NCBI Taxonomy" id="938273"/>
    <lineage>
        <taxon>unclassified sequences</taxon>
        <taxon>metagenomes</taxon>
        <taxon>ecological metagenomes</taxon>
    </lineage>
</organism>
<dbReference type="Pfam" id="PF03706">
    <property type="entry name" value="LPG_synthase_TM"/>
    <property type="match status" value="1"/>
</dbReference>
<dbReference type="NCBIfam" id="TIGR00374">
    <property type="entry name" value="flippase-like domain"/>
    <property type="match status" value="1"/>
</dbReference>
<feature type="transmembrane region" description="Helical" evidence="6">
    <location>
        <begin position="234"/>
        <end position="256"/>
    </location>
</feature>
<dbReference type="AlphaFoldDB" id="A0A0W8FB08"/>
<evidence type="ECO:0000256" key="6">
    <source>
        <dbReference type="SAM" id="Phobius"/>
    </source>
</evidence>
<evidence type="ECO:0000256" key="5">
    <source>
        <dbReference type="ARBA" id="ARBA00023136"/>
    </source>
</evidence>
<proteinExistence type="predicted"/>
<keyword evidence="3 6" id="KW-0812">Transmembrane</keyword>
<dbReference type="EMBL" id="LNQE01001404">
    <property type="protein sequence ID" value="KUG18055.1"/>
    <property type="molecule type" value="Genomic_DNA"/>
</dbReference>
<keyword evidence="4 6" id="KW-1133">Transmembrane helix</keyword>
<keyword evidence="2" id="KW-1003">Cell membrane</keyword>
<dbReference type="InterPro" id="IPR022791">
    <property type="entry name" value="L-PG_synthase/AglD"/>
</dbReference>
<feature type="transmembrane region" description="Helical" evidence="6">
    <location>
        <begin position="160"/>
        <end position="185"/>
    </location>
</feature>
<evidence type="ECO:0000256" key="1">
    <source>
        <dbReference type="ARBA" id="ARBA00004651"/>
    </source>
</evidence>
<reference evidence="7" key="1">
    <citation type="journal article" date="2015" name="Proc. Natl. Acad. Sci. U.S.A.">
        <title>Networks of energetic and metabolic interactions define dynamics in microbial communities.</title>
        <authorList>
            <person name="Embree M."/>
            <person name="Liu J.K."/>
            <person name="Al-Bassam M.M."/>
            <person name="Zengler K."/>
        </authorList>
    </citation>
    <scope>NUCLEOTIDE SEQUENCE</scope>
</reference>
<feature type="transmembrane region" description="Helical" evidence="6">
    <location>
        <begin position="288"/>
        <end position="309"/>
    </location>
</feature>
<comment type="caution">
    <text evidence="7">The sequence shown here is derived from an EMBL/GenBank/DDBJ whole genome shotgun (WGS) entry which is preliminary data.</text>
</comment>
<evidence type="ECO:0000313" key="7">
    <source>
        <dbReference type="EMBL" id="KUG18055.1"/>
    </source>
</evidence>
<evidence type="ECO:0000256" key="3">
    <source>
        <dbReference type="ARBA" id="ARBA00022692"/>
    </source>
</evidence>
<evidence type="ECO:0000256" key="2">
    <source>
        <dbReference type="ARBA" id="ARBA00022475"/>
    </source>
</evidence>
<feature type="transmembrane region" description="Helical" evidence="6">
    <location>
        <begin position="45"/>
        <end position="68"/>
    </location>
</feature>
<feature type="transmembrane region" description="Helical" evidence="6">
    <location>
        <begin position="16"/>
        <end position="33"/>
    </location>
</feature>
<comment type="subcellular location">
    <subcellularLocation>
        <location evidence="1">Cell membrane</location>
        <topology evidence="1">Multi-pass membrane protein</topology>
    </subcellularLocation>
</comment>
<accession>A0A0W8FB08</accession>
<dbReference type="PANTHER" id="PTHR39087">
    <property type="entry name" value="UPF0104 MEMBRANE PROTEIN MJ1595"/>
    <property type="match status" value="1"/>
</dbReference>
<gene>
    <name evidence="7" type="ORF">ASZ90_012240</name>
</gene>
<feature type="transmembrane region" description="Helical" evidence="6">
    <location>
        <begin position="262"/>
        <end position="281"/>
    </location>
</feature>
<protein>
    <submittedName>
        <fullName evidence="7">Uncharacterized protein</fullName>
    </submittedName>
</protein>
<name>A0A0W8FB08_9ZZZZ</name>
<feature type="transmembrane region" description="Helical" evidence="6">
    <location>
        <begin position="134"/>
        <end position="154"/>
    </location>
</feature>
<sequence length="357" mass="39432">MKSDIELPIIHPKKSIALIAVGLFIYSLYLYYAGYQDAIDTLRSAAISLFALAVVLALLGVLCDALAWRAIALKFNYKVPVKDIFLIYLSCGFMNNLIPSGSFSGETTRVYFLEKLDGGCRIDQSSATVATTRIITAIPFFLGTAIGLAYLDLVTNAPPWALATCYAIALVLLLLNATFFGICFADNWLERIAFSIIKYAERILHVHIDQNQCSRILGRFHHSMMLLAEHKRTLFISTFWALAGWLCMTTVAVVVFRSMGVIVSFWAVLAVYSVMIFLQMLPIFLPGGVGLVDIVMSTLFTAIGIPVHTAVAATILIRLVQLWMLTAIGGLATAYLVKKINRKNLVTRAEERLAKGF</sequence>
<keyword evidence="5 6" id="KW-0472">Membrane</keyword>
<dbReference type="GO" id="GO:0005886">
    <property type="term" value="C:plasma membrane"/>
    <property type="evidence" value="ECO:0007669"/>
    <property type="project" value="UniProtKB-SubCell"/>
</dbReference>